<dbReference type="Proteomes" id="UP000682733">
    <property type="component" value="Unassembled WGS sequence"/>
</dbReference>
<feature type="non-terminal residue" evidence="1">
    <location>
        <position position="1"/>
    </location>
</feature>
<organism evidence="1 2">
    <name type="scientific">Didymodactylos carnosus</name>
    <dbReference type="NCBI Taxonomy" id="1234261"/>
    <lineage>
        <taxon>Eukaryota</taxon>
        <taxon>Metazoa</taxon>
        <taxon>Spiralia</taxon>
        <taxon>Gnathifera</taxon>
        <taxon>Rotifera</taxon>
        <taxon>Eurotatoria</taxon>
        <taxon>Bdelloidea</taxon>
        <taxon>Philodinida</taxon>
        <taxon>Philodinidae</taxon>
        <taxon>Didymodactylos</taxon>
    </lineage>
</organism>
<reference evidence="1" key="1">
    <citation type="submission" date="2021-02" db="EMBL/GenBank/DDBJ databases">
        <authorList>
            <person name="Nowell W R."/>
        </authorList>
    </citation>
    <scope>NUCLEOTIDE SEQUENCE</scope>
</reference>
<dbReference type="EMBL" id="CAJOBA010021839">
    <property type="protein sequence ID" value="CAF3914205.1"/>
    <property type="molecule type" value="Genomic_DNA"/>
</dbReference>
<gene>
    <name evidence="1" type="ORF">TMI583_LOCUS21097</name>
</gene>
<proteinExistence type="predicted"/>
<comment type="caution">
    <text evidence="1">The sequence shown here is derived from an EMBL/GenBank/DDBJ whole genome shotgun (WGS) entry which is preliminary data.</text>
</comment>
<evidence type="ECO:0000313" key="2">
    <source>
        <dbReference type="Proteomes" id="UP000682733"/>
    </source>
</evidence>
<evidence type="ECO:0000313" key="1">
    <source>
        <dbReference type="EMBL" id="CAF3914205.1"/>
    </source>
</evidence>
<accession>A0A8S2LRS1</accession>
<protein>
    <submittedName>
        <fullName evidence="1">Uncharacterized protein</fullName>
    </submittedName>
</protein>
<name>A0A8S2LRS1_9BILA</name>
<sequence length="76" mass="9055">DLDAGYVDIFNDDHTDFDLDETLEKRCGKKINVNHLLNFHFFEKQRSMSSYGRRAYGNGKYFQTKHFSKEQFLQAK</sequence>
<dbReference type="AlphaFoldDB" id="A0A8S2LRS1"/>